<accession>A0A8X7WHL9</accession>
<proteinExistence type="predicted"/>
<protein>
    <recommendedName>
        <fullName evidence="2">F-box domain-containing protein</fullName>
    </recommendedName>
</protein>
<dbReference type="AlphaFoldDB" id="A0A8X7WHL9"/>
<dbReference type="SUPFAM" id="SSF81383">
    <property type="entry name" value="F-box domain"/>
    <property type="match status" value="1"/>
</dbReference>
<evidence type="ECO:0000313" key="3">
    <source>
        <dbReference type="EMBL" id="KAG2329492.1"/>
    </source>
</evidence>
<feature type="compositionally biased region" description="Pro residues" evidence="1">
    <location>
        <begin position="16"/>
        <end position="25"/>
    </location>
</feature>
<dbReference type="EMBL" id="JAAMPC010000001">
    <property type="protein sequence ID" value="KAG2329492.1"/>
    <property type="molecule type" value="Genomic_DNA"/>
</dbReference>
<feature type="region of interest" description="Disordered" evidence="1">
    <location>
        <begin position="1"/>
        <end position="27"/>
    </location>
</feature>
<dbReference type="Pfam" id="PF25210">
    <property type="entry name" value="Kelch_FKB95"/>
    <property type="match status" value="1"/>
</dbReference>
<dbReference type="OrthoDB" id="45365at2759"/>
<sequence>MSNSNGDESPENYTAHPPPPPPPPSLSLLPDEIVLRCLARVPRSYDLSLSWVSKDLRSLVRSPELTKLRSILHKSSLHLCLEENESTVKWLTLRPTEETETTEEYRLVPNPTPFPSHPSYRSSAVAVGSKIFFIGGGCRRPSTALWILDTRSGNISQGARMSVPRDVEEAAVGLIDGKIYVIGGGRFGEEEIQVEVFDPKSETWELAGLENLPKFPRCSASVEGKVYMVEDDNTAVYNPRESEGERLVQIVSERPSKGGRKKKLGEAVLRVCVVEDVLFAFFCRTGLMWFDTKLNVWRRLVVRDGKEMFIFYADAIAEYDGKLAVLFTWGERKVDDDVTKIVRCKLVSLHRAGDRICGTIDWSGAVGTVPYSFYFLHCLAVSH</sequence>
<evidence type="ECO:0000259" key="2">
    <source>
        <dbReference type="PROSITE" id="PS50181"/>
    </source>
</evidence>
<gene>
    <name evidence="3" type="ORF">Bca52824_000672</name>
</gene>
<evidence type="ECO:0000313" key="4">
    <source>
        <dbReference type="Proteomes" id="UP000886595"/>
    </source>
</evidence>
<dbReference type="Pfam" id="PF00646">
    <property type="entry name" value="F-box"/>
    <property type="match status" value="1"/>
</dbReference>
<dbReference type="InterPro" id="IPR001810">
    <property type="entry name" value="F-box_dom"/>
</dbReference>
<dbReference type="InterPro" id="IPR036047">
    <property type="entry name" value="F-box-like_dom_sf"/>
</dbReference>
<keyword evidence="4" id="KW-1185">Reference proteome</keyword>
<comment type="caution">
    <text evidence="3">The sequence shown here is derived from an EMBL/GenBank/DDBJ whole genome shotgun (WGS) entry which is preliminary data.</text>
</comment>
<name>A0A8X7WHL9_BRACI</name>
<dbReference type="PROSITE" id="PS50181">
    <property type="entry name" value="FBOX"/>
    <property type="match status" value="1"/>
</dbReference>
<evidence type="ECO:0000256" key="1">
    <source>
        <dbReference type="SAM" id="MobiDB-lite"/>
    </source>
</evidence>
<dbReference type="Gene3D" id="2.120.10.80">
    <property type="entry name" value="Kelch-type beta propeller"/>
    <property type="match status" value="1"/>
</dbReference>
<dbReference type="SUPFAM" id="SSF117281">
    <property type="entry name" value="Kelch motif"/>
    <property type="match status" value="1"/>
</dbReference>
<dbReference type="InterPro" id="IPR057499">
    <property type="entry name" value="Kelch_FKB95"/>
</dbReference>
<reference evidence="3 4" key="1">
    <citation type="submission" date="2020-02" db="EMBL/GenBank/DDBJ databases">
        <authorList>
            <person name="Ma Q."/>
            <person name="Huang Y."/>
            <person name="Song X."/>
            <person name="Pei D."/>
        </authorList>
    </citation>
    <scope>NUCLEOTIDE SEQUENCE [LARGE SCALE GENOMIC DNA]</scope>
    <source>
        <strain evidence="3">Sxm20200214</strain>
        <tissue evidence="3">Leaf</tissue>
    </source>
</reference>
<dbReference type="PANTHER" id="PTHR24414">
    <property type="entry name" value="F-BOX/KELCH-REPEAT PROTEIN SKIP4"/>
    <property type="match status" value="1"/>
</dbReference>
<dbReference type="Proteomes" id="UP000886595">
    <property type="component" value="Unassembled WGS sequence"/>
</dbReference>
<feature type="domain" description="F-box" evidence="2">
    <location>
        <begin position="23"/>
        <end position="71"/>
    </location>
</feature>
<dbReference type="InterPro" id="IPR050354">
    <property type="entry name" value="F-box/kelch-repeat_ARATH"/>
</dbReference>
<dbReference type="PANTHER" id="PTHR24414:SF72">
    <property type="entry name" value="F-BOX DOMAIN-CONTAINING PROTEIN"/>
    <property type="match status" value="1"/>
</dbReference>
<dbReference type="InterPro" id="IPR015915">
    <property type="entry name" value="Kelch-typ_b-propeller"/>
</dbReference>
<organism evidence="3 4">
    <name type="scientific">Brassica carinata</name>
    <name type="common">Ethiopian mustard</name>
    <name type="synonym">Abyssinian cabbage</name>
    <dbReference type="NCBI Taxonomy" id="52824"/>
    <lineage>
        <taxon>Eukaryota</taxon>
        <taxon>Viridiplantae</taxon>
        <taxon>Streptophyta</taxon>
        <taxon>Embryophyta</taxon>
        <taxon>Tracheophyta</taxon>
        <taxon>Spermatophyta</taxon>
        <taxon>Magnoliopsida</taxon>
        <taxon>eudicotyledons</taxon>
        <taxon>Gunneridae</taxon>
        <taxon>Pentapetalae</taxon>
        <taxon>rosids</taxon>
        <taxon>malvids</taxon>
        <taxon>Brassicales</taxon>
        <taxon>Brassicaceae</taxon>
        <taxon>Brassiceae</taxon>
        <taxon>Brassica</taxon>
    </lineage>
</organism>
<dbReference type="CDD" id="cd22152">
    <property type="entry name" value="F-box_AtAFR-like"/>
    <property type="match status" value="1"/>
</dbReference>